<accession>A0ABQ5YSQ6</accession>
<evidence type="ECO:0000313" key="2">
    <source>
        <dbReference type="EMBL" id="GLR26415.1"/>
    </source>
</evidence>
<reference evidence="3" key="1">
    <citation type="journal article" date="2019" name="Int. J. Syst. Evol. Microbiol.">
        <title>The Global Catalogue of Microorganisms (GCM) 10K type strain sequencing project: providing services to taxonomists for standard genome sequencing and annotation.</title>
        <authorList>
            <consortium name="The Broad Institute Genomics Platform"/>
            <consortium name="The Broad Institute Genome Sequencing Center for Infectious Disease"/>
            <person name="Wu L."/>
            <person name="Ma J."/>
        </authorList>
    </citation>
    <scope>NUCLEOTIDE SEQUENCE [LARGE SCALE GENOMIC DNA]</scope>
    <source>
        <strain evidence="3">NBRC 105857</strain>
    </source>
</reference>
<feature type="region of interest" description="Disordered" evidence="1">
    <location>
        <begin position="1"/>
        <end position="28"/>
    </location>
</feature>
<gene>
    <name evidence="2" type="ORF">GCM10007875_15050</name>
</gene>
<name>A0ABQ5YSQ6_9BURK</name>
<proteinExistence type="predicted"/>
<dbReference type="RefSeq" id="WP_284280993.1">
    <property type="nucleotide sequence ID" value="NZ_BSOJ01000015.1"/>
</dbReference>
<sequence>MQKPFNSSQTTKIPPRVTRPGHEPNQPLPNGFYAAESTLVHESLSLAGFQWFDGDKVIMGKKLEFEVFLRPGQSQAGRWMVMGFPLYDMNAPNAAEVCLHFLAEAFAMAHMLDFQYQVAINMESEKLEFLIQLPLEKVTASQLGELIRTFFDALAETILQDLSEILNHFEAHPQ</sequence>
<dbReference type="EMBL" id="BSOJ01000015">
    <property type="protein sequence ID" value="GLR26415.1"/>
    <property type="molecule type" value="Genomic_DNA"/>
</dbReference>
<dbReference type="Proteomes" id="UP001156664">
    <property type="component" value="Unassembled WGS sequence"/>
</dbReference>
<keyword evidence="3" id="KW-1185">Reference proteome</keyword>
<evidence type="ECO:0000256" key="1">
    <source>
        <dbReference type="SAM" id="MobiDB-lite"/>
    </source>
</evidence>
<comment type="caution">
    <text evidence="2">The sequence shown here is derived from an EMBL/GenBank/DDBJ whole genome shotgun (WGS) entry which is preliminary data.</text>
</comment>
<protein>
    <recommendedName>
        <fullName evidence="4">YbjN domain-containing protein</fullName>
    </recommendedName>
</protein>
<evidence type="ECO:0008006" key="4">
    <source>
        <dbReference type="Google" id="ProtNLM"/>
    </source>
</evidence>
<feature type="compositionally biased region" description="Polar residues" evidence="1">
    <location>
        <begin position="1"/>
        <end position="12"/>
    </location>
</feature>
<organism evidence="2 3">
    <name type="scientific">Limnobacter litoralis</name>
    <dbReference type="NCBI Taxonomy" id="481366"/>
    <lineage>
        <taxon>Bacteria</taxon>
        <taxon>Pseudomonadati</taxon>
        <taxon>Pseudomonadota</taxon>
        <taxon>Betaproteobacteria</taxon>
        <taxon>Burkholderiales</taxon>
        <taxon>Burkholderiaceae</taxon>
        <taxon>Limnobacter</taxon>
    </lineage>
</organism>
<evidence type="ECO:0000313" key="3">
    <source>
        <dbReference type="Proteomes" id="UP001156664"/>
    </source>
</evidence>